<keyword evidence="2" id="KW-0597">Phosphoprotein</keyword>
<accession>A0A1E3H9J2</accession>
<dbReference type="GeneID" id="30159676"/>
<dbReference type="Gene3D" id="3.30.200.20">
    <property type="entry name" value="Phosphorylase Kinase, domain 1"/>
    <property type="match status" value="1"/>
</dbReference>
<dbReference type="InterPro" id="IPR000719">
    <property type="entry name" value="Prot_kinase_dom"/>
</dbReference>
<evidence type="ECO:0000256" key="2">
    <source>
        <dbReference type="ARBA" id="ARBA00022553"/>
    </source>
</evidence>
<dbReference type="PROSITE" id="PS50011">
    <property type="entry name" value="PROTEIN_KINASE_DOM"/>
    <property type="match status" value="1"/>
</dbReference>
<evidence type="ECO:0000313" key="10">
    <source>
        <dbReference type="Proteomes" id="UP000094065"/>
    </source>
</evidence>
<evidence type="ECO:0000256" key="3">
    <source>
        <dbReference type="ARBA" id="ARBA00022679"/>
    </source>
</evidence>
<evidence type="ECO:0000259" key="8">
    <source>
        <dbReference type="PROSITE" id="PS50011"/>
    </source>
</evidence>
<organism evidence="9 10">
    <name type="scientific">Cryptococcus amylolentus CBS 6039</name>
    <dbReference type="NCBI Taxonomy" id="1295533"/>
    <lineage>
        <taxon>Eukaryota</taxon>
        <taxon>Fungi</taxon>
        <taxon>Dikarya</taxon>
        <taxon>Basidiomycota</taxon>
        <taxon>Agaricomycotina</taxon>
        <taxon>Tremellomycetes</taxon>
        <taxon>Tremellales</taxon>
        <taxon>Cryptococcaceae</taxon>
        <taxon>Cryptococcus</taxon>
    </lineage>
</organism>
<keyword evidence="6 7" id="KW-0067">ATP-binding</keyword>
<dbReference type="RefSeq" id="XP_018988905.1">
    <property type="nucleotide sequence ID" value="XM_019143242.1"/>
</dbReference>
<dbReference type="STRING" id="1295533.A0A1E3H9J2"/>
<comment type="caution">
    <text evidence="9">The sequence shown here is derived from an EMBL/GenBank/DDBJ whole genome shotgun (WGS) entry which is preliminary data.</text>
</comment>
<protein>
    <recommendedName>
        <fullName evidence="8">Protein kinase domain-containing protein</fullName>
    </recommendedName>
</protein>
<dbReference type="SMART" id="SM00220">
    <property type="entry name" value="S_TKc"/>
    <property type="match status" value="1"/>
</dbReference>
<name>A0A1E3H9J2_9TREE</name>
<reference evidence="9 10" key="1">
    <citation type="submission" date="2016-06" db="EMBL/GenBank/DDBJ databases">
        <title>Evolution of pathogenesis and genome organization in the Tremellales.</title>
        <authorList>
            <person name="Cuomo C."/>
            <person name="Litvintseva A."/>
            <person name="Heitman J."/>
            <person name="Chen Y."/>
            <person name="Sun S."/>
            <person name="Springer D."/>
            <person name="Dromer F."/>
            <person name="Young S."/>
            <person name="Zeng Q."/>
            <person name="Chapman S."/>
            <person name="Gujja S."/>
            <person name="Saif S."/>
            <person name="Birren B."/>
        </authorList>
    </citation>
    <scope>NUCLEOTIDE SEQUENCE [LARGE SCALE GENOMIC DNA]</scope>
    <source>
        <strain evidence="9 10">CBS 6039</strain>
    </source>
</reference>
<dbReference type="InterPro" id="IPR017441">
    <property type="entry name" value="Protein_kinase_ATP_BS"/>
</dbReference>
<evidence type="ECO:0000256" key="1">
    <source>
        <dbReference type="ARBA" id="ARBA00022527"/>
    </source>
</evidence>
<dbReference type="PROSITE" id="PS00108">
    <property type="entry name" value="PROTEIN_KINASE_ST"/>
    <property type="match status" value="1"/>
</dbReference>
<keyword evidence="10" id="KW-1185">Reference proteome</keyword>
<keyword evidence="3" id="KW-0808">Transferase</keyword>
<dbReference type="PANTHER" id="PTHR24351">
    <property type="entry name" value="RIBOSOMAL PROTEIN S6 KINASE"/>
    <property type="match status" value="1"/>
</dbReference>
<keyword evidence="5" id="KW-0418">Kinase</keyword>
<dbReference type="EMBL" id="AWGJ01000014">
    <property type="protein sequence ID" value="ODN72964.1"/>
    <property type="molecule type" value="Genomic_DNA"/>
</dbReference>
<evidence type="ECO:0000256" key="6">
    <source>
        <dbReference type="ARBA" id="ARBA00022840"/>
    </source>
</evidence>
<proteinExistence type="predicted"/>
<dbReference type="GO" id="GO:0004674">
    <property type="term" value="F:protein serine/threonine kinase activity"/>
    <property type="evidence" value="ECO:0007669"/>
    <property type="project" value="UniProtKB-KW"/>
</dbReference>
<dbReference type="InterPro" id="IPR011009">
    <property type="entry name" value="Kinase-like_dom_sf"/>
</dbReference>
<sequence>MATASYTDRHDALLRLLSIHAATASGFQNTFAISPSPTLADQHGATLDVLLLQAWAGRADIPKYQMDQIEDARLTKKDFDVLGLLGEGQFGVVEAVRYPQGGQVYAMKTMQKAYVARAGTQLSLANERHIHDLARSESVPLFPHLTATFQTPDSLHLLTTYAACGSLWDRLCSMTSLGSSFPRLSEEEIGWWAPQMVAAVDWLHQNMFAHRDIKPHNFIITETHHLLLTDFGSAAVLKVAPPGDLPYVPWHLCTQPIGTPDYIAPEILAIAEDAIIQSSQSQSTNISEAVLSKGYTSNVDWWSLGATLFELSTGKAPFWAESIEETYQELISYHDNLFLPSHLSSDLQIVLQGLIATSSKRYSNASQIKQSSFMLRYSQDTMETIKPPPSLQSLTPLKLSHLPNSPSGFSVSGQFTFNHFFDDSLSTEGVSMLSSSHKTPSTNFQPWYRWVGWSYLPEPSSFEAASTLSMSLPETTVRHPFVTPKRPGQRPGYPWSCGTTKSGLAAHSQARPLSQKQAYGELLDCVKQSAKKHIANKTYGYPEQLYPKTTAGSSVFQLETDSLHGLQFRQERLQQSIYVSETLSWLYPYTSIHCPSLIHVSGFEQ</sequence>
<keyword evidence="1" id="KW-0723">Serine/threonine-protein kinase</keyword>
<feature type="binding site" evidence="7">
    <location>
        <position position="108"/>
    </location>
    <ligand>
        <name>ATP</name>
        <dbReference type="ChEBI" id="CHEBI:30616"/>
    </ligand>
</feature>
<dbReference type="OrthoDB" id="3359639at2759"/>
<gene>
    <name evidence="9" type="ORF">L202_08367</name>
</gene>
<dbReference type="PROSITE" id="PS00107">
    <property type="entry name" value="PROTEIN_KINASE_ATP"/>
    <property type="match status" value="1"/>
</dbReference>
<dbReference type="Pfam" id="PF00069">
    <property type="entry name" value="Pkinase"/>
    <property type="match status" value="1"/>
</dbReference>
<dbReference type="Gene3D" id="1.10.510.10">
    <property type="entry name" value="Transferase(Phosphotransferase) domain 1"/>
    <property type="match status" value="1"/>
</dbReference>
<evidence type="ECO:0000256" key="5">
    <source>
        <dbReference type="ARBA" id="ARBA00022777"/>
    </source>
</evidence>
<dbReference type="AlphaFoldDB" id="A0A1E3H9J2"/>
<dbReference type="GO" id="GO:0005524">
    <property type="term" value="F:ATP binding"/>
    <property type="evidence" value="ECO:0007669"/>
    <property type="project" value="UniProtKB-UniRule"/>
</dbReference>
<keyword evidence="4 7" id="KW-0547">Nucleotide-binding</keyword>
<evidence type="ECO:0000313" key="9">
    <source>
        <dbReference type="EMBL" id="ODN72964.1"/>
    </source>
</evidence>
<dbReference type="SUPFAM" id="SSF56112">
    <property type="entry name" value="Protein kinase-like (PK-like)"/>
    <property type="match status" value="1"/>
</dbReference>
<evidence type="ECO:0000256" key="7">
    <source>
        <dbReference type="PROSITE-ProRule" id="PRU10141"/>
    </source>
</evidence>
<evidence type="ECO:0000256" key="4">
    <source>
        <dbReference type="ARBA" id="ARBA00022741"/>
    </source>
</evidence>
<feature type="domain" description="Protein kinase" evidence="8">
    <location>
        <begin position="79"/>
        <end position="374"/>
    </location>
</feature>
<dbReference type="InterPro" id="IPR008271">
    <property type="entry name" value="Ser/Thr_kinase_AS"/>
</dbReference>
<dbReference type="Proteomes" id="UP000094065">
    <property type="component" value="Unassembled WGS sequence"/>
</dbReference>